<reference evidence="10" key="3">
    <citation type="submission" date="2015-04" db="UniProtKB">
        <authorList>
            <consortium name="EnsemblPlants"/>
        </authorList>
    </citation>
    <scope>IDENTIFICATION</scope>
    <source>
        <strain evidence="10">cv. Jemalong A17</strain>
    </source>
</reference>
<dbReference type="PANTHER" id="PTHR42721:SF1">
    <property type="entry name" value="BETA-D-XYLOSIDASE 6-RELATED"/>
    <property type="match status" value="1"/>
</dbReference>
<dbReference type="FunFam" id="3.40.50.1700:FF:000001">
    <property type="entry name" value="probable beta-D-xylosidase 2"/>
    <property type="match status" value="1"/>
</dbReference>
<dbReference type="EMBL" id="CM001221">
    <property type="protein sequence ID" value="AES95902.1"/>
    <property type="molecule type" value="Genomic_DNA"/>
</dbReference>
<dbReference type="SUPFAM" id="SSF52279">
    <property type="entry name" value="Beta-D-glucan exohydrolase, C-terminal domain"/>
    <property type="match status" value="1"/>
</dbReference>
<feature type="signal peptide" evidence="7">
    <location>
        <begin position="1"/>
        <end position="27"/>
    </location>
</feature>
<reference evidence="9 11" key="2">
    <citation type="journal article" date="2014" name="BMC Genomics">
        <title>An improved genome release (version Mt4.0) for the model legume Medicago truncatula.</title>
        <authorList>
            <person name="Tang H."/>
            <person name="Krishnakumar V."/>
            <person name="Bidwell S."/>
            <person name="Rosen B."/>
            <person name="Chan A."/>
            <person name="Zhou S."/>
            <person name="Gentzbittel L."/>
            <person name="Childs K.L."/>
            <person name="Yandell M."/>
            <person name="Gundlach H."/>
            <person name="Mayer K.F."/>
            <person name="Schwartz D.C."/>
            <person name="Town C.D."/>
        </authorList>
    </citation>
    <scope>GENOME REANNOTATION</scope>
    <source>
        <strain evidence="10 11">cv. Jemalong A17</strain>
    </source>
</reference>
<evidence type="ECO:0000313" key="10">
    <source>
        <dbReference type="EnsemblPlants" id="AES95902"/>
    </source>
</evidence>
<dbReference type="InterPro" id="IPR002772">
    <property type="entry name" value="Glyco_hydro_3_C"/>
</dbReference>
<dbReference type="eggNOG" id="ENOG502QQ55">
    <property type="taxonomic scope" value="Eukaryota"/>
</dbReference>
<name>G7KF67_MEDTR</name>
<dbReference type="InterPro" id="IPR026891">
    <property type="entry name" value="Fn3-like"/>
</dbReference>
<dbReference type="InterPro" id="IPR036881">
    <property type="entry name" value="Glyco_hydro_3_C_sf"/>
</dbReference>
<dbReference type="FunFam" id="3.20.20.300:FF:000004">
    <property type="entry name" value="probable beta-D-xylosidase 7"/>
    <property type="match status" value="1"/>
</dbReference>
<dbReference type="SUPFAM" id="SSF51445">
    <property type="entry name" value="(Trans)glycosidases"/>
    <property type="match status" value="1"/>
</dbReference>
<evidence type="ECO:0000256" key="3">
    <source>
        <dbReference type="ARBA" id="ARBA00022729"/>
    </source>
</evidence>
<keyword evidence="5" id="KW-0325">Glycoprotein</keyword>
<dbReference type="OrthoDB" id="47059at2759"/>
<keyword evidence="4 9" id="KW-0378">Hydrolase</keyword>
<keyword evidence="3 7" id="KW-0732">Signal</keyword>
<dbReference type="InterPro" id="IPR017853">
    <property type="entry name" value="GH"/>
</dbReference>
<accession>G7KF67</accession>
<keyword evidence="2" id="KW-0964">Secreted</keyword>
<dbReference type="HOGENOM" id="CLU_004542_5_3_1"/>
<dbReference type="GO" id="GO:0009044">
    <property type="term" value="F:xylan 1,4-beta-xylosidase activity"/>
    <property type="evidence" value="ECO:0000318"/>
    <property type="project" value="GO_Central"/>
</dbReference>
<keyword evidence="6" id="KW-0326">Glycosidase</keyword>
<evidence type="ECO:0000256" key="4">
    <source>
        <dbReference type="ARBA" id="ARBA00022801"/>
    </source>
</evidence>
<dbReference type="InterPro" id="IPR036962">
    <property type="entry name" value="Glyco_hydro_3_N_sf"/>
</dbReference>
<keyword evidence="11" id="KW-1185">Reference proteome</keyword>
<dbReference type="Gene3D" id="3.20.20.300">
    <property type="entry name" value="Glycoside hydrolase, family 3, N-terminal domain"/>
    <property type="match status" value="1"/>
</dbReference>
<evidence type="ECO:0000256" key="2">
    <source>
        <dbReference type="ARBA" id="ARBA00022525"/>
    </source>
</evidence>
<dbReference type="Gene3D" id="3.40.50.1700">
    <property type="entry name" value="Glycoside hydrolase family 3 C-terminal domain"/>
    <property type="match status" value="1"/>
</dbReference>
<protein>
    <submittedName>
        <fullName evidence="9">Glycoside hydrolase family 3 protein</fullName>
    </submittedName>
</protein>
<dbReference type="KEGG" id="mtr:11426255"/>
<dbReference type="OMA" id="HMAIGTT"/>
<reference evidence="9 11" key="1">
    <citation type="journal article" date="2011" name="Nature">
        <title>The Medicago genome provides insight into the evolution of rhizobial symbioses.</title>
        <authorList>
            <person name="Young N.D."/>
            <person name="Debelle F."/>
            <person name="Oldroyd G.E."/>
            <person name="Geurts R."/>
            <person name="Cannon S.B."/>
            <person name="Udvardi M.K."/>
            <person name="Benedito V.A."/>
            <person name="Mayer K.F."/>
            <person name="Gouzy J."/>
            <person name="Schoof H."/>
            <person name="Van de Peer Y."/>
            <person name="Proost S."/>
            <person name="Cook D.R."/>
            <person name="Meyers B.C."/>
            <person name="Spannagl M."/>
            <person name="Cheung F."/>
            <person name="De Mita S."/>
            <person name="Krishnakumar V."/>
            <person name="Gundlach H."/>
            <person name="Zhou S."/>
            <person name="Mudge J."/>
            <person name="Bharti A.K."/>
            <person name="Murray J.D."/>
            <person name="Naoumkina M.A."/>
            <person name="Rosen B."/>
            <person name="Silverstein K.A."/>
            <person name="Tang H."/>
            <person name="Rombauts S."/>
            <person name="Zhao P.X."/>
            <person name="Zhou P."/>
            <person name="Barbe V."/>
            <person name="Bardou P."/>
            <person name="Bechner M."/>
            <person name="Bellec A."/>
            <person name="Berger A."/>
            <person name="Berges H."/>
            <person name="Bidwell S."/>
            <person name="Bisseling T."/>
            <person name="Choisne N."/>
            <person name="Couloux A."/>
            <person name="Denny R."/>
            <person name="Deshpande S."/>
            <person name="Dai X."/>
            <person name="Doyle J.J."/>
            <person name="Dudez A.M."/>
            <person name="Farmer A.D."/>
            <person name="Fouteau S."/>
            <person name="Franken C."/>
            <person name="Gibelin C."/>
            <person name="Gish J."/>
            <person name="Goldstein S."/>
            <person name="Gonzalez A.J."/>
            <person name="Green P.J."/>
            <person name="Hallab A."/>
            <person name="Hartog M."/>
            <person name="Hua A."/>
            <person name="Humphray S.J."/>
            <person name="Jeong D.H."/>
            <person name="Jing Y."/>
            <person name="Jocker A."/>
            <person name="Kenton S.M."/>
            <person name="Kim D.J."/>
            <person name="Klee K."/>
            <person name="Lai H."/>
            <person name="Lang C."/>
            <person name="Lin S."/>
            <person name="Macmil S.L."/>
            <person name="Magdelenat G."/>
            <person name="Matthews L."/>
            <person name="McCorrison J."/>
            <person name="Monaghan E.L."/>
            <person name="Mun J.H."/>
            <person name="Najar F.Z."/>
            <person name="Nicholson C."/>
            <person name="Noirot C."/>
            <person name="O'Bleness M."/>
            <person name="Paule C.R."/>
            <person name="Poulain J."/>
            <person name="Prion F."/>
            <person name="Qin B."/>
            <person name="Qu C."/>
            <person name="Retzel E.F."/>
            <person name="Riddle C."/>
            <person name="Sallet E."/>
            <person name="Samain S."/>
            <person name="Samson N."/>
            <person name="Sanders I."/>
            <person name="Saurat O."/>
            <person name="Scarpelli C."/>
            <person name="Schiex T."/>
            <person name="Segurens B."/>
            <person name="Severin A.J."/>
            <person name="Sherrier D.J."/>
            <person name="Shi R."/>
            <person name="Sims S."/>
            <person name="Singer S.R."/>
            <person name="Sinharoy S."/>
            <person name="Sterck L."/>
            <person name="Viollet A."/>
            <person name="Wang B.B."/>
            <person name="Wang K."/>
            <person name="Wang M."/>
            <person name="Wang X."/>
            <person name="Warfsmann J."/>
            <person name="Weissenbach J."/>
            <person name="White D.D."/>
            <person name="White J.D."/>
            <person name="Wiley G.B."/>
            <person name="Wincker P."/>
            <person name="Xing Y."/>
            <person name="Yang L."/>
            <person name="Yao Z."/>
            <person name="Ying F."/>
            <person name="Zhai J."/>
            <person name="Zhou L."/>
            <person name="Zuber A."/>
            <person name="Denarie J."/>
            <person name="Dixon R.A."/>
            <person name="May G.D."/>
            <person name="Schwartz D.C."/>
            <person name="Rogers J."/>
            <person name="Quetier F."/>
            <person name="Town C.D."/>
            <person name="Roe B.A."/>
        </authorList>
    </citation>
    <scope>NUCLEOTIDE SEQUENCE [LARGE SCALE GENOMIC DNA]</scope>
    <source>
        <strain evidence="9">A17</strain>
        <strain evidence="10 11">cv. Jemalong A17</strain>
    </source>
</reference>
<feature type="chain" id="PRO_5014573574" evidence="7">
    <location>
        <begin position="28"/>
        <end position="783"/>
    </location>
</feature>
<evidence type="ECO:0000256" key="1">
    <source>
        <dbReference type="ARBA" id="ARBA00004613"/>
    </source>
</evidence>
<dbReference type="PRINTS" id="PR00133">
    <property type="entry name" value="GLHYDRLASE3"/>
</dbReference>
<dbReference type="AlphaFoldDB" id="G7KF67"/>
<evidence type="ECO:0000256" key="6">
    <source>
        <dbReference type="ARBA" id="ARBA00023295"/>
    </source>
</evidence>
<evidence type="ECO:0000313" key="11">
    <source>
        <dbReference type="Proteomes" id="UP000002051"/>
    </source>
</evidence>
<dbReference type="PANTHER" id="PTHR42721">
    <property type="entry name" value="SUGAR HYDROLASE-RELATED"/>
    <property type="match status" value="1"/>
</dbReference>
<dbReference type="Pfam" id="PF00933">
    <property type="entry name" value="Glyco_hydro_3"/>
    <property type="match status" value="1"/>
</dbReference>
<gene>
    <name evidence="10" type="primary">11426255</name>
    <name evidence="9" type="ordered locus">MTR_5g030860</name>
</gene>
<feature type="domain" description="Fibronectin type III-like" evidence="8">
    <location>
        <begin position="705"/>
        <end position="775"/>
    </location>
</feature>
<dbReference type="Gene3D" id="2.60.40.10">
    <property type="entry name" value="Immunoglobulins"/>
    <property type="match status" value="1"/>
</dbReference>
<dbReference type="PaxDb" id="3880-AES95902"/>
<evidence type="ECO:0000313" key="9">
    <source>
        <dbReference type="EMBL" id="AES95902.1"/>
    </source>
</evidence>
<dbReference type="Proteomes" id="UP000002051">
    <property type="component" value="Chromosome 5"/>
</dbReference>
<dbReference type="EnsemblPlants" id="AES95902">
    <property type="protein sequence ID" value="AES95902"/>
    <property type="gene ID" value="MTR_5g030860"/>
</dbReference>
<dbReference type="GO" id="GO:0046556">
    <property type="term" value="F:alpha-L-arabinofuranosidase activity"/>
    <property type="evidence" value="ECO:0000318"/>
    <property type="project" value="GO_Central"/>
</dbReference>
<dbReference type="InterPro" id="IPR044993">
    <property type="entry name" value="BXL"/>
</dbReference>
<dbReference type="GO" id="GO:0005576">
    <property type="term" value="C:extracellular region"/>
    <property type="evidence" value="ECO:0007669"/>
    <property type="project" value="UniProtKB-SubCell"/>
</dbReference>
<dbReference type="GO" id="GO:0045493">
    <property type="term" value="P:xylan catabolic process"/>
    <property type="evidence" value="ECO:0000318"/>
    <property type="project" value="GO_Central"/>
</dbReference>
<sequence length="783" mass="85867">MMFLQQRSTIIIFLFSLLLIHLPKFFTTPDYPCKPPHSHYPFCNISLPISTRTTSLISLLTLSDKINQLSNTASSISHLGIPSYQWWSEALHGIATNGPGVNFNGSVKSATNFPQVIVSAAAFNRSLWFLIGYAVGVEGRAMFNVGQAGLSFWAPNVNVFRDPRWGRGQETPGEDPMVGSAYAVEFVRGIQGVDGIKKVLNDHDSDDDGLMVSACCKHFTAYDLEKWGEFSRYNFNAVVTQQDLEDTYQPPFRGCVQQGKASCLMCSYNEVNGVPACASKDLLGLVRNKWGFEGYIASDCDAVATVFEYQKYAKSAEDAVADVLKAGMDINCGTFMLRHTESAIEQGLVKEEDLDRALFNLFSVQMRLGLFNGDPEKGKFGKLGPQDVCTPEHKKLALEAARQGIVLLKNDNKFLPLDKKDRVSLAIIGPMATTSELGGGYSGIPCSPRSLYDGLKEYVKTISYAFGCSDVKCDSDDGFAVAIDIAKQADFVVIVAGLDTTLETEDLDRVSLLLPGKQMDLVSRVAAASKRPVILVLTGGGPLDVSFAESNQLITSILWIGYPGEAGGKALAEIIFGEFNPAGRLPMTWYPESFTNVPMNDMGMRADPSRGYPGRTYRFYTGSRIYGFGHGLSYSDFSYRVLSAPSKLSLSKTTNGGLRRSLLNKVEKDVFEVDHVHVDELQNCNSLSFSVHISVMNVGDMDGSHVVMLFSKWPKNIQGSPESQLVGPSRLHTVSNKSIETSILADPCEHFSFADEQGKRILPLGNHILNVGDVEHIVSIEIY</sequence>
<evidence type="ECO:0000256" key="5">
    <source>
        <dbReference type="ARBA" id="ARBA00023180"/>
    </source>
</evidence>
<dbReference type="Pfam" id="PF01915">
    <property type="entry name" value="Glyco_hydro_3_C"/>
    <property type="match status" value="1"/>
</dbReference>
<dbReference type="InterPro" id="IPR013783">
    <property type="entry name" value="Ig-like_fold"/>
</dbReference>
<comment type="subcellular location">
    <subcellularLocation>
        <location evidence="1">Secreted</location>
    </subcellularLocation>
</comment>
<organism evidence="9 11">
    <name type="scientific">Medicago truncatula</name>
    <name type="common">Barrel medic</name>
    <name type="synonym">Medicago tribuloides</name>
    <dbReference type="NCBI Taxonomy" id="3880"/>
    <lineage>
        <taxon>Eukaryota</taxon>
        <taxon>Viridiplantae</taxon>
        <taxon>Streptophyta</taxon>
        <taxon>Embryophyta</taxon>
        <taxon>Tracheophyta</taxon>
        <taxon>Spermatophyta</taxon>
        <taxon>Magnoliopsida</taxon>
        <taxon>eudicotyledons</taxon>
        <taxon>Gunneridae</taxon>
        <taxon>Pentapetalae</taxon>
        <taxon>rosids</taxon>
        <taxon>fabids</taxon>
        <taxon>Fabales</taxon>
        <taxon>Fabaceae</taxon>
        <taxon>Papilionoideae</taxon>
        <taxon>50 kb inversion clade</taxon>
        <taxon>NPAAA clade</taxon>
        <taxon>Hologalegina</taxon>
        <taxon>IRL clade</taxon>
        <taxon>Trifolieae</taxon>
        <taxon>Medicago</taxon>
    </lineage>
</organism>
<evidence type="ECO:0000256" key="7">
    <source>
        <dbReference type="SAM" id="SignalP"/>
    </source>
</evidence>
<dbReference type="SMART" id="SM01217">
    <property type="entry name" value="Fn3_like"/>
    <property type="match status" value="1"/>
</dbReference>
<dbReference type="InterPro" id="IPR001764">
    <property type="entry name" value="Glyco_hydro_3_N"/>
</dbReference>
<evidence type="ECO:0000259" key="8">
    <source>
        <dbReference type="SMART" id="SM01217"/>
    </source>
</evidence>
<dbReference type="GO" id="GO:0031222">
    <property type="term" value="P:arabinan catabolic process"/>
    <property type="evidence" value="ECO:0000318"/>
    <property type="project" value="GO_Central"/>
</dbReference>
<proteinExistence type="predicted"/>